<proteinExistence type="predicted"/>
<dbReference type="InterPro" id="IPR002104">
    <property type="entry name" value="Integrase_catalytic"/>
</dbReference>
<dbReference type="InterPro" id="IPR013762">
    <property type="entry name" value="Integrase-like_cat_sf"/>
</dbReference>
<sequence>MAKQVPRSVLADALRRAIAEHAPDILGRTPDATWDADRQARVLEAALGDAPAAADIEAGRLLLDEMLRRGSVAGDWDLALHGKEPLPRRPPRSRLAKIARKDVLATMQRRDALARALPGLRECVDAQVLAGVLMIAAADYSAVLLPQLLGQVPERVRQGVCSEDGVDLAWIDFALGASDYEDGAQQRRTRSPWQSVRRWILDPVSLILAGVLADAKTKRLPGPAQCLAAAVDHLRLPSCTLPTLARSARAFWSLHLDATSIQYATTMPLAPSLPDHAWRALLVGPRSPAPATTSLPEPAVRTQRLKISIRALGDAPEHTHRAALNEMLRVLRKGKNKKQKRPTRFELLKYLQAWQTRFEHVGGWVPLMGAWVHAVVDQSSMRVASGLGAPGVLRYLEGFAKRFLEHFLDLPPDVLLEHEQEGTQDLLDAVAVRLDALRLQLQPLGSAGEARRGLTQFLAFVAALGGPRIHLDSAWRSVVSAREVSSNVLTPVEFDRLTKWLSRQGSAQSYNVLRNKVLAILAYRLGVRWEELQTRQLSDLQIDVDVDGRLHGYLSIRANAYLRGKTVSFTRRLPLELFVTPAELEQVALFVERAAHLGGLGRPGTDMLFADRGAPGLPPADSGTHDVIQAGMRHVSGDASLEFHTLRHSAATFMTLRMFQPHGSVLDPARWLDGASLVCGPDFNAGWTSYACRVTERSDRDGSRLFAVSALLGHLDPETSMRCYVHLFDVVQAARVRRECELPTAVRAALNGTELASVHRSDYRMRKRTYRDGTDLW</sequence>
<keyword evidence="4" id="KW-1185">Reference proteome</keyword>
<dbReference type="EMBL" id="JBHLTG010000004">
    <property type="protein sequence ID" value="MFC0679827.1"/>
    <property type="molecule type" value="Genomic_DNA"/>
</dbReference>
<keyword evidence="1" id="KW-0233">DNA recombination</keyword>
<evidence type="ECO:0000256" key="1">
    <source>
        <dbReference type="ARBA" id="ARBA00023172"/>
    </source>
</evidence>
<protein>
    <recommendedName>
        <fullName evidence="2">Tyr recombinase domain-containing protein</fullName>
    </recommendedName>
</protein>
<dbReference type="PROSITE" id="PS51898">
    <property type="entry name" value="TYR_RECOMBINASE"/>
    <property type="match status" value="1"/>
</dbReference>
<accession>A0ABV6RTS7</accession>
<dbReference type="Gene3D" id="1.10.443.10">
    <property type="entry name" value="Intergrase catalytic core"/>
    <property type="match status" value="1"/>
</dbReference>
<dbReference type="SUPFAM" id="SSF56349">
    <property type="entry name" value="DNA breaking-rejoining enzymes"/>
    <property type="match status" value="1"/>
</dbReference>
<gene>
    <name evidence="3" type="ORF">ACFFGH_18465</name>
</gene>
<reference evidence="3 4" key="1">
    <citation type="submission" date="2024-09" db="EMBL/GenBank/DDBJ databases">
        <authorList>
            <person name="Sun Q."/>
            <person name="Mori K."/>
        </authorList>
    </citation>
    <scope>NUCLEOTIDE SEQUENCE [LARGE SCALE GENOMIC DNA]</scope>
    <source>
        <strain evidence="3 4">KCTC 23076</strain>
    </source>
</reference>
<evidence type="ECO:0000313" key="3">
    <source>
        <dbReference type="EMBL" id="MFC0679827.1"/>
    </source>
</evidence>
<comment type="caution">
    <text evidence="3">The sequence shown here is derived from an EMBL/GenBank/DDBJ whole genome shotgun (WGS) entry which is preliminary data.</text>
</comment>
<name>A0ABV6RTS7_9GAMM</name>
<evidence type="ECO:0000313" key="4">
    <source>
        <dbReference type="Proteomes" id="UP001589896"/>
    </source>
</evidence>
<dbReference type="InterPro" id="IPR011010">
    <property type="entry name" value="DNA_brk_join_enz"/>
</dbReference>
<feature type="domain" description="Tyr recombinase" evidence="2">
    <location>
        <begin position="484"/>
        <end position="704"/>
    </location>
</feature>
<dbReference type="RefSeq" id="WP_386670943.1">
    <property type="nucleotide sequence ID" value="NZ_JBHLTG010000004.1"/>
</dbReference>
<organism evidence="3 4">
    <name type="scientific">Lysobacter korlensis</name>
    <dbReference type="NCBI Taxonomy" id="553636"/>
    <lineage>
        <taxon>Bacteria</taxon>
        <taxon>Pseudomonadati</taxon>
        <taxon>Pseudomonadota</taxon>
        <taxon>Gammaproteobacteria</taxon>
        <taxon>Lysobacterales</taxon>
        <taxon>Lysobacteraceae</taxon>
        <taxon>Lysobacter</taxon>
    </lineage>
</organism>
<evidence type="ECO:0000259" key="2">
    <source>
        <dbReference type="PROSITE" id="PS51898"/>
    </source>
</evidence>
<dbReference type="Proteomes" id="UP001589896">
    <property type="component" value="Unassembled WGS sequence"/>
</dbReference>